<dbReference type="KEGG" id="pmai:CF386_10590"/>
<sequence length="127" mass="14957">MRYLFFFFIFIYVSNEAAALRLFNKVKPVKQSLNNSQPNLYLKTESSFEGQYLSIKNNENVHNSNFLNHYSLVEIMTLKGLSKRCNQSLTSKDLGFYQIKKSLFDTISFSTLFTHILHNHSYIEKRL</sequence>
<evidence type="ECO:0000313" key="2">
    <source>
        <dbReference type="Proteomes" id="UP000242175"/>
    </source>
</evidence>
<name>A0A220VGP3_9GAMM</name>
<accession>A0A220VGP3</accession>
<organism evidence="1 2">
    <name type="scientific">Paraphotobacterium marinum</name>
    <dbReference type="NCBI Taxonomy" id="1755811"/>
    <lineage>
        <taxon>Bacteria</taxon>
        <taxon>Pseudomonadati</taxon>
        <taxon>Pseudomonadota</taxon>
        <taxon>Gammaproteobacteria</taxon>
        <taxon>Vibrionales</taxon>
        <taxon>Vibrionaceae</taxon>
        <taxon>Paraphotobacterium</taxon>
    </lineage>
</organism>
<dbReference type="AlphaFoldDB" id="A0A220VGP3"/>
<dbReference type="EMBL" id="CP022356">
    <property type="protein sequence ID" value="ASK79499.1"/>
    <property type="molecule type" value="Genomic_DNA"/>
</dbReference>
<evidence type="ECO:0000313" key="1">
    <source>
        <dbReference type="EMBL" id="ASK79499.1"/>
    </source>
</evidence>
<proteinExistence type="predicted"/>
<dbReference type="RefSeq" id="WP_089074407.1">
    <property type="nucleotide sequence ID" value="NZ_CP022356.1"/>
</dbReference>
<keyword evidence="2" id="KW-1185">Reference proteome</keyword>
<dbReference type="Proteomes" id="UP000242175">
    <property type="component" value="Chromosome small"/>
</dbReference>
<gene>
    <name evidence="1" type="ORF">CF386_10590</name>
</gene>
<reference evidence="1 2" key="1">
    <citation type="journal article" date="2016" name="Int. J. Syst. Evol. Microbiol.">
        <title>Paraphotobacterium marinum gen. nov., sp. nov., a member of the family Vibrionaceae, isolated from surface seawater.</title>
        <authorList>
            <person name="Huang Z."/>
            <person name="Dong C."/>
            <person name="Shao Z."/>
        </authorList>
    </citation>
    <scope>NUCLEOTIDE SEQUENCE [LARGE SCALE GENOMIC DNA]</scope>
    <source>
        <strain evidence="1 2">NSCS20N07D</strain>
    </source>
</reference>
<protein>
    <submittedName>
        <fullName evidence="1">Uncharacterized protein</fullName>
    </submittedName>
</protein>